<gene>
    <name evidence="1" type="ORF">ACFX5E_02480</name>
</gene>
<dbReference type="EMBL" id="JBHZPZ010000002">
    <property type="protein sequence ID" value="MFE3866936.1"/>
    <property type="molecule type" value="Genomic_DNA"/>
</dbReference>
<protein>
    <submittedName>
        <fullName evidence="1">Uncharacterized protein</fullName>
    </submittedName>
</protein>
<organism evidence="1 2">
    <name type="scientific">Flavobacterium xylosi</name>
    <dbReference type="NCBI Taxonomy" id="3230415"/>
    <lineage>
        <taxon>Bacteria</taxon>
        <taxon>Pseudomonadati</taxon>
        <taxon>Bacteroidota</taxon>
        <taxon>Flavobacteriia</taxon>
        <taxon>Flavobacteriales</taxon>
        <taxon>Flavobacteriaceae</taxon>
        <taxon>Flavobacterium</taxon>
    </lineage>
</organism>
<comment type="caution">
    <text evidence="1">The sequence shown here is derived from an EMBL/GenBank/DDBJ whole genome shotgun (WGS) entry which is preliminary data.</text>
</comment>
<reference evidence="1 2" key="1">
    <citation type="submission" date="2024-06" db="EMBL/GenBank/DDBJ databases">
        <title>Flavobacterium spp. isolated from glacier.</title>
        <authorList>
            <person name="Han D."/>
        </authorList>
    </citation>
    <scope>NUCLEOTIDE SEQUENCE [LARGE SCALE GENOMIC DNA]</scope>
    <source>
        <strain evidence="1 2">LS2P90</strain>
    </source>
</reference>
<dbReference type="Proteomes" id="UP001600109">
    <property type="component" value="Unassembled WGS sequence"/>
</dbReference>
<name>A0ABW6HSF8_9FLAO</name>
<evidence type="ECO:0000313" key="2">
    <source>
        <dbReference type="Proteomes" id="UP001600109"/>
    </source>
</evidence>
<keyword evidence="2" id="KW-1185">Reference proteome</keyword>
<sequence length="244" mass="27537">MKKGILTLVMTLSIQISFSQYGTLNVNVSKPNPMGEALNRISQDAVANRIARANESEAQASNNSAYNEALKNNYSKITTDNLINNSKKYKYIVVENVGGWMPQGNKATLLEALTGAKKYIIIDAAKDFNSRGKEIKNEKKIPDHLINNKEVLFLNWMREDQGEDNRITLLSIKNADGEMVYESLSKNLSYGEILKPLISNYIYTKEQALLKIEDLKKYLDLGLINKDEYDIKLLELKPILLGSN</sequence>
<accession>A0ABW6HSF8</accession>
<evidence type="ECO:0000313" key="1">
    <source>
        <dbReference type="EMBL" id="MFE3866936.1"/>
    </source>
</evidence>
<proteinExistence type="predicted"/>
<dbReference type="RefSeq" id="WP_379853584.1">
    <property type="nucleotide sequence ID" value="NZ_JBHZPZ010000002.1"/>
</dbReference>